<name>A0A1Y2LJ77_EPING</name>
<reference evidence="2 3" key="1">
    <citation type="journal article" date="2017" name="Genome Announc.">
        <title>Genome sequence of the saprophytic ascomycete Epicoccum nigrum ICMP 19927 strain isolated from New Zealand.</title>
        <authorList>
            <person name="Fokin M."/>
            <person name="Fleetwood D."/>
            <person name="Weir B.S."/>
            <person name="Villas-Boas S.G."/>
        </authorList>
    </citation>
    <scope>NUCLEOTIDE SEQUENCE [LARGE SCALE GENOMIC DNA]</scope>
    <source>
        <strain evidence="2 3">ICMP 19927</strain>
    </source>
</reference>
<dbReference type="EMBL" id="KZ107860">
    <property type="protein sequence ID" value="OSS43875.1"/>
    <property type="molecule type" value="Genomic_DNA"/>
</dbReference>
<evidence type="ECO:0000313" key="2">
    <source>
        <dbReference type="EMBL" id="OSS43875.1"/>
    </source>
</evidence>
<proteinExistence type="predicted"/>
<dbReference type="InParanoid" id="A0A1Y2LJ77"/>
<gene>
    <name evidence="2" type="ORF">B5807_11462</name>
</gene>
<organism evidence="2 3">
    <name type="scientific">Epicoccum nigrum</name>
    <name type="common">Soil fungus</name>
    <name type="synonym">Epicoccum purpurascens</name>
    <dbReference type="NCBI Taxonomy" id="105696"/>
    <lineage>
        <taxon>Eukaryota</taxon>
        <taxon>Fungi</taxon>
        <taxon>Dikarya</taxon>
        <taxon>Ascomycota</taxon>
        <taxon>Pezizomycotina</taxon>
        <taxon>Dothideomycetes</taxon>
        <taxon>Pleosporomycetidae</taxon>
        <taxon>Pleosporales</taxon>
        <taxon>Pleosporineae</taxon>
        <taxon>Didymellaceae</taxon>
        <taxon>Epicoccum</taxon>
    </lineage>
</organism>
<keyword evidence="3" id="KW-1185">Reference proteome</keyword>
<dbReference type="Proteomes" id="UP000193240">
    <property type="component" value="Unassembled WGS sequence"/>
</dbReference>
<dbReference type="AlphaFoldDB" id="A0A1Y2LJ77"/>
<accession>A0A1Y2LJ77</accession>
<protein>
    <submittedName>
        <fullName evidence="2">Uncharacterized protein</fullName>
    </submittedName>
</protein>
<sequence>MPRGARASRRWQSLPPLPREEGPPEPPPRNDTLDVEGAFNDLTDTEALLRSLRPERLSLHHIKLPHHAAHDLASTDNGHSLTDSHSSHVRMRDVQVCHMGDSKVGKRNEQQKQFIERQERGGVIQHEAEYGSTTTNKNTLYRLPEEDASPESIFYMSLVDVVKAYYKEMSGVFQQSDETDHISEDHWLREKRRHRSVMNKRLLAAERASGYKILTDENDVKTAIKQPLGYAIYSSLYQIRDPDAWQRMVKSDPAVVCDRSFNWGALKKRQASGSMLAVPSDKDLKRHLSRYLAPSAPTKYLSRHDSTLSHSPPLQPRQSPRLIHRIFGASTHAELSDSPRMKNVFSSSDMTAVAPLRGPSNQAPYTRGYEEGAYVTILKPGAVSSPIKRTMSRNKADK</sequence>
<evidence type="ECO:0000256" key="1">
    <source>
        <dbReference type="SAM" id="MobiDB-lite"/>
    </source>
</evidence>
<evidence type="ECO:0000313" key="3">
    <source>
        <dbReference type="Proteomes" id="UP000193240"/>
    </source>
</evidence>
<feature type="region of interest" description="Disordered" evidence="1">
    <location>
        <begin position="1"/>
        <end position="36"/>
    </location>
</feature>